<sequence>MFSTARISSFVVQTVIALLVISGLVMTTILSIRYLTDQAAIGRDNYWKAEIARSEAEAARTIIEQMKLAQKEDQKAQAEIKRLRDQLDNLEKENAKLPDIFGSGIDRDRTRLLNNHSLTDRSHTN</sequence>
<reference evidence="3 4" key="1">
    <citation type="journal article" date="2019" name="Int. J. Syst. Evol. Microbiol.">
        <title>The Global Catalogue of Microorganisms (GCM) 10K type strain sequencing project: providing services to taxonomists for standard genome sequencing and annotation.</title>
        <authorList>
            <consortium name="The Broad Institute Genomics Platform"/>
            <consortium name="The Broad Institute Genome Sequencing Center for Infectious Disease"/>
            <person name="Wu L."/>
            <person name="Ma J."/>
        </authorList>
    </citation>
    <scope>NUCLEOTIDE SEQUENCE [LARGE SCALE GENOMIC DNA]</scope>
    <source>
        <strain evidence="3 4">JCM 15115</strain>
    </source>
</reference>
<keyword evidence="4" id="KW-1185">Reference proteome</keyword>
<feature type="transmembrane region" description="Helical" evidence="2">
    <location>
        <begin position="12"/>
        <end position="35"/>
    </location>
</feature>
<proteinExistence type="predicted"/>
<organism evidence="3 4">
    <name type="scientific">Paenochrobactrum glaciei</name>
    <dbReference type="NCBI Taxonomy" id="486407"/>
    <lineage>
        <taxon>Bacteria</taxon>
        <taxon>Pseudomonadati</taxon>
        <taxon>Pseudomonadota</taxon>
        <taxon>Alphaproteobacteria</taxon>
        <taxon>Hyphomicrobiales</taxon>
        <taxon>Brucellaceae</taxon>
        <taxon>Paenochrobactrum</taxon>
    </lineage>
</organism>
<evidence type="ECO:0000256" key="1">
    <source>
        <dbReference type="SAM" id="Coils"/>
    </source>
</evidence>
<dbReference type="RefSeq" id="WP_343803719.1">
    <property type="nucleotide sequence ID" value="NZ_BAAADE010000002.1"/>
</dbReference>
<dbReference type="Proteomes" id="UP001424441">
    <property type="component" value="Unassembled WGS sequence"/>
</dbReference>
<protein>
    <submittedName>
        <fullName evidence="3">Uncharacterized protein</fullName>
    </submittedName>
</protein>
<keyword evidence="1" id="KW-0175">Coiled coil</keyword>
<comment type="caution">
    <text evidence="3">The sequence shown here is derived from an EMBL/GenBank/DDBJ whole genome shotgun (WGS) entry which is preliminary data.</text>
</comment>
<evidence type="ECO:0000313" key="3">
    <source>
        <dbReference type="EMBL" id="GAA0600190.1"/>
    </source>
</evidence>
<keyword evidence="2" id="KW-1133">Transmembrane helix</keyword>
<feature type="coiled-coil region" evidence="1">
    <location>
        <begin position="66"/>
        <end position="100"/>
    </location>
</feature>
<name>A0ABN1FY42_9HYPH</name>
<keyword evidence="2" id="KW-0472">Membrane</keyword>
<dbReference type="EMBL" id="BAAADE010000002">
    <property type="protein sequence ID" value="GAA0600190.1"/>
    <property type="molecule type" value="Genomic_DNA"/>
</dbReference>
<keyword evidence="2" id="KW-0812">Transmembrane</keyword>
<gene>
    <name evidence="3" type="ORF">GCM10008943_14240</name>
</gene>
<evidence type="ECO:0000313" key="4">
    <source>
        <dbReference type="Proteomes" id="UP001424441"/>
    </source>
</evidence>
<evidence type="ECO:0000256" key="2">
    <source>
        <dbReference type="SAM" id="Phobius"/>
    </source>
</evidence>
<accession>A0ABN1FY42</accession>